<keyword evidence="3" id="KW-1185">Reference proteome</keyword>
<reference evidence="2" key="1">
    <citation type="submission" date="2020-08" db="EMBL/GenBank/DDBJ databases">
        <title>Multicomponent nature underlies the extraordinary mechanical properties of spider dragline silk.</title>
        <authorList>
            <person name="Kono N."/>
            <person name="Nakamura H."/>
            <person name="Mori M."/>
            <person name="Yoshida Y."/>
            <person name="Ohtoshi R."/>
            <person name="Malay A.D."/>
            <person name="Moran D.A.P."/>
            <person name="Tomita M."/>
            <person name="Numata K."/>
            <person name="Arakawa K."/>
        </authorList>
    </citation>
    <scope>NUCLEOTIDE SEQUENCE</scope>
</reference>
<sequence>MALQGKTEVDEEQCLPNIEDEGDTKAPPEVVMTLIRQRISHCIFRDHDHLSRRYVFGYLQEKEEYDEACFKASLQISALNKKVDGIDKDQAKFYRFFSQVETKSVGVTAELPFQKKYDERFLSADFFNDVKFLYPSAEQSTESNPSLHANIKVDCSDLPVASPMENVPILDWCDDDLNSTFSSLMQPSSLDATVGVEKEIPPDLNSISLNECRKLFPKSTAEKGATVGALQKEFPHSLPKNLYESSLHHFPKSTVEKGTSVTDLEMLGHLASSPLVPRTLLNAGINLPPAPQVNIHCIDRRDKGYFLTVLKLNFPPSTSAYSYAPLKAVEVFLGFEVLNTWNSSLVLEFECSKKIKTLPMSVKIVGKKEGLHHCCIRAIDESGRYGPFSRPITFSHTCPKFKKRQNFIPHLAKRPRFT</sequence>
<feature type="region of interest" description="Disordered" evidence="1">
    <location>
        <begin position="1"/>
        <end position="25"/>
    </location>
</feature>
<feature type="compositionally biased region" description="Acidic residues" evidence="1">
    <location>
        <begin position="9"/>
        <end position="22"/>
    </location>
</feature>
<dbReference type="AlphaFoldDB" id="A0A8X6T8J4"/>
<evidence type="ECO:0000313" key="3">
    <source>
        <dbReference type="Proteomes" id="UP000887013"/>
    </source>
</evidence>
<evidence type="ECO:0000313" key="2">
    <source>
        <dbReference type="EMBL" id="GFS88119.1"/>
    </source>
</evidence>
<accession>A0A8X6T8J4</accession>
<gene>
    <name evidence="2" type="ORF">NPIL_207961</name>
</gene>
<evidence type="ECO:0000256" key="1">
    <source>
        <dbReference type="SAM" id="MobiDB-lite"/>
    </source>
</evidence>
<protein>
    <submittedName>
        <fullName evidence="2">Uncharacterized protein</fullName>
    </submittedName>
</protein>
<dbReference type="EMBL" id="BMAW01052926">
    <property type="protein sequence ID" value="GFS88119.1"/>
    <property type="molecule type" value="Genomic_DNA"/>
</dbReference>
<name>A0A8X6T8J4_NEPPI</name>
<proteinExistence type="predicted"/>
<comment type="caution">
    <text evidence="2">The sequence shown here is derived from an EMBL/GenBank/DDBJ whole genome shotgun (WGS) entry which is preliminary data.</text>
</comment>
<organism evidence="2 3">
    <name type="scientific">Nephila pilipes</name>
    <name type="common">Giant wood spider</name>
    <name type="synonym">Nephila maculata</name>
    <dbReference type="NCBI Taxonomy" id="299642"/>
    <lineage>
        <taxon>Eukaryota</taxon>
        <taxon>Metazoa</taxon>
        <taxon>Ecdysozoa</taxon>
        <taxon>Arthropoda</taxon>
        <taxon>Chelicerata</taxon>
        <taxon>Arachnida</taxon>
        <taxon>Araneae</taxon>
        <taxon>Araneomorphae</taxon>
        <taxon>Entelegynae</taxon>
        <taxon>Araneoidea</taxon>
        <taxon>Nephilidae</taxon>
        <taxon>Nephila</taxon>
    </lineage>
</organism>
<dbReference type="Proteomes" id="UP000887013">
    <property type="component" value="Unassembled WGS sequence"/>
</dbReference>